<dbReference type="AlphaFoldDB" id="A0A1W4WWV8"/>
<proteinExistence type="inferred from homology"/>
<evidence type="ECO:0000256" key="1">
    <source>
        <dbReference type="ARBA" id="ARBA00009058"/>
    </source>
</evidence>
<dbReference type="FunCoup" id="A0A1W4WWV8">
    <property type="interactions" value="591"/>
</dbReference>
<evidence type="ECO:0000313" key="4">
    <source>
        <dbReference type="RefSeq" id="XP_018328366.1"/>
    </source>
</evidence>
<organism evidence="3 4">
    <name type="scientific">Agrilus planipennis</name>
    <name type="common">Emerald ash borer</name>
    <name type="synonym">Agrilus marcopoli</name>
    <dbReference type="NCBI Taxonomy" id="224129"/>
    <lineage>
        <taxon>Eukaryota</taxon>
        <taxon>Metazoa</taxon>
        <taxon>Ecdysozoa</taxon>
        <taxon>Arthropoda</taxon>
        <taxon>Hexapoda</taxon>
        <taxon>Insecta</taxon>
        <taxon>Pterygota</taxon>
        <taxon>Neoptera</taxon>
        <taxon>Endopterygota</taxon>
        <taxon>Coleoptera</taxon>
        <taxon>Polyphaga</taxon>
        <taxon>Elateriformia</taxon>
        <taxon>Buprestoidea</taxon>
        <taxon>Buprestidae</taxon>
        <taxon>Agrilinae</taxon>
        <taxon>Agrilus</taxon>
    </lineage>
</organism>
<dbReference type="GeneID" id="108739126"/>
<dbReference type="InterPro" id="IPR037667">
    <property type="entry name" value="FMC1_homologue"/>
</dbReference>
<comment type="similarity">
    <text evidence="1">Belongs to the FMC1 family.</text>
</comment>
<sequence>MNYSSPAMQTLRRLMSEMRRSSSQKNPKDNLALQYVLNQYRKFNVTDQQTCKAKDEAKFLADTYLCYLQSTRLHNEIRSQYHGKGERTVQETAKIVGFKLPHEPK</sequence>
<protein>
    <recommendedName>
        <fullName evidence="2">Protein FMC1 homolog</fullName>
    </recommendedName>
</protein>
<dbReference type="PANTHER" id="PTHR31716:SF1">
    <property type="entry name" value="PROTEIN FMC1 HOMOLOG"/>
    <property type="match status" value="1"/>
</dbReference>
<dbReference type="RefSeq" id="XP_018328366.1">
    <property type="nucleotide sequence ID" value="XM_018472864.1"/>
</dbReference>
<dbReference type="GO" id="GO:0005739">
    <property type="term" value="C:mitochondrion"/>
    <property type="evidence" value="ECO:0007669"/>
    <property type="project" value="TreeGrafter"/>
</dbReference>
<dbReference type="OrthoDB" id="551431at2759"/>
<keyword evidence="3" id="KW-1185">Reference proteome</keyword>
<evidence type="ECO:0000256" key="2">
    <source>
        <dbReference type="ARBA" id="ARBA00013846"/>
    </source>
</evidence>
<dbReference type="InParanoid" id="A0A1W4WWV8"/>
<dbReference type="Proteomes" id="UP000192223">
    <property type="component" value="Unplaced"/>
</dbReference>
<dbReference type="PANTHER" id="PTHR31716">
    <property type="entry name" value="PROTEIN FMC1 HOMOLOG"/>
    <property type="match status" value="1"/>
</dbReference>
<name>A0A1W4WWV8_AGRPL</name>
<gene>
    <name evidence="4" type="primary">LOC108739126</name>
</gene>
<dbReference type="KEGG" id="apln:108739126"/>
<evidence type="ECO:0000313" key="3">
    <source>
        <dbReference type="Proteomes" id="UP000192223"/>
    </source>
</evidence>
<accession>A0A1W4WWV8</accession>
<dbReference type="CDD" id="cd20271">
    <property type="entry name" value="Complex1_LYR_FMC1"/>
    <property type="match status" value="1"/>
</dbReference>
<reference evidence="4" key="1">
    <citation type="submission" date="2025-08" db="UniProtKB">
        <authorList>
            <consortium name="RefSeq"/>
        </authorList>
    </citation>
    <scope>IDENTIFICATION</scope>
    <source>
        <tissue evidence="4">Entire body</tissue>
    </source>
</reference>